<dbReference type="PANTHER" id="PTHR43776">
    <property type="entry name" value="TRANSPORT ATP-BINDING PROTEIN"/>
    <property type="match status" value="1"/>
</dbReference>
<keyword evidence="4" id="KW-0067">ATP-binding</keyword>
<dbReference type="GO" id="GO:0015833">
    <property type="term" value="P:peptide transport"/>
    <property type="evidence" value="ECO:0007669"/>
    <property type="project" value="InterPro"/>
</dbReference>
<dbReference type="AlphaFoldDB" id="A0A0N4ZZL4"/>
<keyword evidence="3" id="KW-0547">Nucleotide-binding</keyword>
<evidence type="ECO:0000256" key="1">
    <source>
        <dbReference type="ARBA" id="ARBA00005417"/>
    </source>
</evidence>
<dbReference type="GO" id="GO:0005524">
    <property type="term" value="F:ATP binding"/>
    <property type="evidence" value="ECO:0007669"/>
    <property type="project" value="UniProtKB-KW"/>
</dbReference>
<evidence type="ECO:0000313" key="7">
    <source>
        <dbReference type="WBParaSite" id="PTRK_0001441800.1"/>
    </source>
</evidence>
<accession>A0A0N4ZZL4</accession>
<dbReference type="InterPro" id="IPR013563">
    <property type="entry name" value="Oligopep_ABC_C"/>
</dbReference>
<evidence type="ECO:0000256" key="4">
    <source>
        <dbReference type="ARBA" id="ARBA00022840"/>
    </source>
</evidence>
<evidence type="ECO:0000259" key="5">
    <source>
        <dbReference type="Pfam" id="PF08352"/>
    </source>
</evidence>
<dbReference type="STRING" id="131310.A0A0N4ZZL4"/>
<keyword evidence="2" id="KW-0813">Transport</keyword>
<evidence type="ECO:0000256" key="3">
    <source>
        <dbReference type="ARBA" id="ARBA00022741"/>
    </source>
</evidence>
<feature type="domain" description="Oligopeptide/dipeptide ABC transporter C-terminal" evidence="5">
    <location>
        <begin position="72"/>
        <end position="100"/>
    </location>
</feature>
<evidence type="ECO:0000256" key="2">
    <source>
        <dbReference type="ARBA" id="ARBA00022448"/>
    </source>
</evidence>
<dbReference type="Pfam" id="PF08352">
    <property type="entry name" value="oligo_HPY"/>
    <property type="match status" value="1"/>
</dbReference>
<dbReference type="PANTHER" id="PTHR43776:SF7">
    <property type="entry name" value="D,D-DIPEPTIDE TRANSPORT ATP-BINDING PROTEIN DDPF-RELATED"/>
    <property type="match status" value="1"/>
</dbReference>
<keyword evidence="6" id="KW-1185">Reference proteome</keyword>
<dbReference type="InterPro" id="IPR027417">
    <property type="entry name" value="P-loop_NTPase"/>
</dbReference>
<proteinExistence type="inferred from homology"/>
<dbReference type="Gene3D" id="3.40.50.300">
    <property type="entry name" value="P-loop containing nucleotide triphosphate hydrolases"/>
    <property type="match status" value="1"/>
</dbReference>
<reference evidence="7" key="1">
    <citation type="submission" date="2017-02" db="UniProtKB">
        <authorList>
            <consortium name="WormBaseParasite"/>
        </authorList>
    </citation>
    <scope>IDENTIFICATION</scope>
</reference>
<name>A0A0N4ZZL4_PARTI</name>
<dbReference type="InterPro" id="IPR050319">
    <property type="entry name" value="ABC_transp_ATP-bind"/>
</dbReference>
<comment type="similarity">
    <text evidence="1">Belongs to the ABC transporter superfamily.</text>
</comment>
<organism evidence="6 7">
    <name type="scientific">Parastrongyloides trichosuri</name>
    <name type="common">Possum-specific nematode worm</name>
    <dbReference type="NCBI Taxonomy" id="131310"/>
    <lineage>
        <taxon>Eukaryota</taxon>
        <taxon>Metazoa</taxon>
        <taxon>Ecdysozoa</taxon>
        <taxon>Nematoda</taxon>
        <taxon>Chromadorea</taxon>
        <taxon>Rhabditida</taxon>
        <taxon>Tylenchina</taxon>
        <taxon>Panagrolaimomorpha</taxon>
        <taxon>Strongyloidoidea</taxon>
        <taxon>Strongyloididae</taxon>
        <taxon>Parastrongyloides</taxon>
    </lineage>
</organism>
<dbReference type="WBParaSite" id="PTRK_0001441800.1">
    <property type="protein sequence ID" value="PTRK_0001441800.1"/>
    <property type="gene ID" value="PTRK_0001441800"/>
</dbReference>
<protein>
    <submittedName>
        <fullName evidence="7">Oligo_HPY domain-containing protein</fullName>
    </submittedName>
</protein>
<evidence type="ECO:0000313" key="6">
    <source>
        <dbReference type="Proteomes" id="UP000038045"/>
    </source>
</evidence>
<dbReference type="Proteomes" id="UP000038045">
    <property type="component" value="Unplaced"/>
</dbReference>
<dbReference type="SUPFAM" id="SSF52540">
    <property type="entry name" value="P-loop containing nucleoside triphosphate hydrolases"/>
    <property type="match status" value="1"/>
</dbReference>
<sequence length="102" mass="11053">VGIARAMILEPKLVICDEPVSALDVSIQAQILDLLADLSDRLGLSYLFVTHDLTVVRTVTDRLLVMQAGRIVEQGETAAVFAAPSHPYTQKLLAATPDLVRN</sequence>